<proteinExistence type="inferred from homology"/>
<dbReference type="PANTHER" id="PTHR11739">
    <property type="entry name" value="CITRATE SYNTHASE"/>
    <property type="match status" value="1"/>
</dbReference>
<comment type="pathway">
    <text evidence="1">Carbohydrate metabolism; tricarboxylic acid cycle.</text>
</comment>
<evidence type="ECO:0000313" key="7">
    <source>
        <dbReference type="EMBL" id="MBC8540565.1"/>
    </source>
</evidence>
<evidence type="ECO:0000256" key="2">
    <source>
        <dbReference type="ARBA" id="ARBA00010566"/>
    </source>
</evidence>
<feature type="active site" evidence="6">
    <location>
        <position position="332"/>
    </location>
</feature>
<dbReference type="GO" id="GO:0006099">
    <property type="term" value="P:tricarboxylic acid cycle"/>
    <property type="evidence" value="ECO:0007669"/>
    <property type="project" value="InterPro"/>
</dbReference>
<dbReference type="InterPro" id="IPR036969">
    <property type="entry name" value="Citrate_synthase_sf"/>
</dbReference>
<keyword evidence="3 5" id="KW-0808">Transferase</keyword>
<keyword evidence="8" id="KW-1185">Reference proteome</keyword>
<dbReference type="RefSeq" id="WP_249311737.1">
    <property type="nucleotide sequence ID" value="NZ_JACRSU010000002.1"/>
</dbReference>
<dbReference type="GO" id="GO:0036440">
    <property type="term" value="F:citrate synthase activity"/>
    <property type="evidence" value="ECO:0007669"/>
    <property type="project" value="UniProtKB-EC"/>
</dbReference>
<dbReference type="InterPro" id="IPR002020">
    <property type="entry name" value="Citrate_synthase"/>
</dbReference>
<reference evidence="7" key="1">
    <citation type="submission" date="2020-08" db="EMBL/GenBank/DDBJ databases">
        <title>Genome public.</title>
        <authorList>
            <person name="Liu C."/>
            <person name="Sun Q."/>
        </authorList>
    </citation>
    <scope>NUCLEOTIDE SEQUENCE</scope>
    <source>
        <strain evidence="7">H8</strain>
    </source>
</reference>
<dbReference type="PRINTS" id="PR00143">
    <property type="entry name" value="CITRTSNTHASE"/>
</dbReference>
<evidence type="ECO:0000256" key="5">
    <source>
        <dbReference type="PIRNR" id="PIRNR001369"/>
    </source>
</evidence>
<dbReference type="InterPro" id="IPR016142">
    <property type="entry name" value="Citrate_synth-like_lrg_a-sub"/>
</dbReference>
<evidence type="ECO:0000313" key="8">
    <source>
        <dbReference type="Proteomes" id="UP000611762"/>
    </source>
</evidence>
<comment type="caution">
    <text evidence="7">The sequence shown here is derived from an EMBL/GenBank/DDBJ whole genome shotgun (WGS) entry which is preliminary data.</text>
</comment>
<dbReference type="Proteomes" id="UP000611762">
    <property type="component" value="Unassembled WGS sequence"/>
</dbReference>
<evidence type="ECO:0000256" key="1">
    <source>
        <dbReference type="ARBA" id="ARBA00005163"/>
    </source>
</evidence>
<organism evidence="7 8">
    <name type="scientific">Congzhengia minquanensis</name>
    <dbReference type="NCBI Taxonomy" id="2763657"/>
    <lineage>
        <taxon>Bacteria</taxon>
        <taxon>Bacillati</taxon>
        <taxon>Bacillota</taxon>
        <taxon>Clostridia</taxon>
        <taxon>Eubacteriales</taxon>
        <taxon>Oscillospiraceae</taxon>
        <taxon>Congzhengia</taxon>
    </lineage>
</organism>
<evidence type="ECO:0000256" key="3">
    <source>
        <dbReference type="ARBA" id="ARBA00022679"/>
    </source>
</evidence>
<name>A0A926DKE9_9FIRM</name>
<evidence type="ECO:0000256" key="6">
    <source>
        <dbReference type="PIRSR" id="PIRSR001369-1"/>
    </source>
</evidence>
<dbReference type="GO" id="GO:0005829">
    <property type="term" value="C:cytosol"/>
    <property type="evidence" value="ECO:0007669"/>
    <property type="project" value="TreeGrafter"/>
</dbReference>
<sequence>MEGENKEYLKSALEQWCSVIEQNTQIEPGYYDNYKVKRGLRNSDGTGVLAGLTNVGQVHGYIMYEDEMIPDDGKLSYRGVDVTDIVMACEKENRFGYEEVCYLLLFGKLPTQKELDDFKALVGAMRPLPFGFREDMIMKTPSNDIMNKLARSVLSMYSYDNNPDSTDLYNIIRQSILLFSRVPTMVAYAYQAKAHYFDGKSLYIHNPQPELSMAENFLYMIRPDNQYTDLEAKVLDLAMILHAEHGGGNNSAFTTRVVSSTGSDTYSAIAAAIGSLKGPKHGGANRKVMAMIEDFKANVDDMNDRDAVANHIAKLLDKDGFDHSGLIYGMGHAIYTKSDPRTVQLKKKAEELADVTGNMKEFKLYSLIEELTPEIFAEKKGKKHMCANVDLYSGFVYKCLNIPPELYTPMFAISRMAGWCAHRIEEVMYGGRIIRPAYKSVCGAGDYVPIKDRA</sequence>
<dbReference type="EMBL" id="JACRSU010000002">
    <property type="protein sequence ID" value="MBC8540565.1"/>
    <property type="molecule type" value="Genomic_DNA"/>
</dbReference>
<gene>
    <name evidence="7" type="ORF">H8698_06210</name>
</gene>
<dbReference type="NCBIfam" id="NF010635">
    <property type="entry name" value="PRK14032.1"/>
    <property type="match status" value="1"/>
</dbReference>
<dbReference type="Pfam" id="PF00285">
    <property type="entry name" value="Citrate_synt"/>
    <property type="match status" value="1"/>
</dbReference>
<dbReference type="Gene3D" id="1.10.230.10">
    <property type="entry name" value="Cytochrome P450-Terp, domain 2"/>
    <property type="match status" value="1"/>
</dbReference>
<dbReference type="SUPFAM" id="SSF48256">
    <property type="entry name" value="Citrate synthase"/>
    <property type="match status" value="1"/>
</dbReference>
<evidence type="ECO:0000256" key="4">
    <source>
        <dbReference type="ARBA" id="ARBA00049288"/>
    </source>
</evidence>
<feature type="active site" evidence="6">
    <location>
        <position position="390"/>
    </location>
</feature>
<dbReference type="GO" id="GO:0005975">
    <property type="term" value="P:carbohydrate metabolic process"/>
    <property type="evidence" value="ECO:0007669"/>
    <property type="project" value="TreeGrafter"/>
</dbReference>
<dbReference type="Gene3D" id="1.10.580.10">
    <property type="entry name" value="Citrate Synthase, domain 1"/>
    <property type="match status" value="1"/>
</dbReference>
<protein>
    <recommendedName>
        <fullName evidence="5">Citrate synthase</fullName>
    </recommendedName>
</protein>
<dbReference type="InterPro" id="IPR016143">
    <property type="entry name" value="Citrate_synth-like_sm_a-sub"/>
</dbReference>
<accession>A0A926DKE9</accession>
<comment type="catalytic activity">
    <reaction evidence="4">
        <text>oxaloacetate + acetyl-CoA + H2O = citrate + CoA + H(+)</text>
        <dbReference type="Rhea" id="RHEA:16845"/>
        <dbReference type="ChEBI" id="CHEBI:15377"/>
        <dbReference type="ChEBI" id="CHEBI:15378"/>
        <dbReference type="ChEBI" id="CHEBI:16452"/>
        <dbReference type="ChEBI" id="CHEBI:16947"/>
        <dbReference type="ChEBI" id="CHEBI:57287"/>
        <dbReference type="ChEBI" id="CHEBI:57288"/>
        <dbReference type="EC" id="2.3.3.16"/>
    </reaction>
</comment>
<dbReference type="PANTHER" id="PTHR11739:SF4">
    <property type="entry name" value="CITRATE SYNTHASE, PEROXISOMAL"/>
    <property type="match status" value="1"/>
</dbReference>
<comment type="similarity">
    <text evidence="2 5">Belongs to the citrate synthase family.</text>
</comment>
<dbReference type="CDD" id="cd06113">
    <property type="entry name" value="citrate_synt_like_1_2"/>
    <property type="match status" value="1"/>
</dbReference>
<dbReference type="PIRSF" id="PIRSF001369">
    <property type="entry name" value="Citrate_synth"/>
    <property type="match status" value="1"/>
</dbReference>
<dbReference type="InterPro" id="IPR024176">
    <property type="entry name" value="Citrate_synthase_bac-typ"/>
</dbReference>
<dbReference type="AlphaFoldDB" id="A0A926DKE9"/>